<dbReference type="InterPro" id="IPR015927">
    <property type="entry name" value="Peptidase_S24_S26A/B/C"/>
</dbReference>
<dbReference type="InterPro" id="IPR010982">
    <property type="entry name" value="Lambda_DNA-bd_dom_sf"/>
</dbReference>
<dbReference type="OrthoDB" id="9792157at2"/>
<dbReference type="SUPFAM" id="SSF51306">
    <property type="entry name" value="LexA/Signal peptidase"/>
    <property type="match status" value="1"/>
</dbReference>
<dbReference type="GO" id="GO:0003677">
    <property type="term" value="F:DNA binding"/>
    <property type="evidence" value="ECO:0007669"/>
    <property type="project" value="UniProtKB-KW"/>
</dbReference>
<evidence type="ECO:0000259" key="4">
    <source>
        <dbReference type="PROSITE" id="PS50943"/>
    </source>
</evidence>
<dbReference type="PANTHER" id="PTHR40661">
    <property type="match status" value="1"/>
</dbReference>
<dbReference type="SMART" id="SM00530">
    <property type="entry name" value="HTH_XRE"/>
    <property type="match status" value="1"/>
</dbReference>
<dbReference type="EMBL" id="LHZR01000112">
    <property type="protein sequence ID" value="KXV46523.1"/>
    <property type="molecule type" value="Genomic_DNA"/>
</dbReference>
<dbReference type="InterPro" id="IPR036286">
    <property type="entry name" value="LexA/Signal_pep-like_sf"/>
</dbReference>
<dbReference type="Gene3D" id="1.10.260.40">
    <property type="entry name" value="lambda repressor-like DNA-binding domains"/>
    <property type="match status" value="1"/>
</dbReference>
<protein>
    <submittedName>
        <fullName evidence="5">Antirepressor</fullName>
    </submittedName>
</protein>
<dbReference type="InterPro" id="IPR001387">
    <property type="entry name" value="Cro/C1-type_HTH"/>
</dbReference>
<keyword evidence="1" id="KW-0805">Transcription regulation</keyword>
<name>A0A149TFM4_9PROT</name>
<dbReference type="RefSeq" id="WP_062109440.1">
    <property type="nucleotide sequence ID" value="NZ_LHZR01000112.1"/>
</dbReference>
<gene>
    <name evidence="5" type="ORF">AD945_12970</name>
</gene>
<dbReference type="AlphaFoldDB" id="A0A149TFM4"/>
<feature type="domain" description="HTH cro/C1-type" evidence="4">
    <location>
        <begin position="8"/>
        <end position="62"/>
    </location>
</feature>
<dbReference type="InterPro" id="IPR039418">
    <property type="entry name" value="LexA-like"/>
</dbReference>
<comment type="caution">
    <text evidence="5">The sequence shown here is derived from an EMBL/GenBank/DDBJ whole genome shotgun (WGS) entry which is preliminary data.</text>
</comment>
<dbReference type="CDD" id="cd06529">
    <property type="entry name" value="S24_LexA-like"/>
    <property type="match status" value="1"/>
</dbReference>
<proteinExistence type="predicted"/>
<accession>A0A149TFM4</accession>
<dbReference type="CDD" id="cd00093">
    <property type="entry name" value="HTH_XRE"/>
    <property type="match status" value="1"/>
</dbReference>
<dbReference type="SUPFAM" id="SSF47413">
    <property type="entry name" value="lambda repressor-like DNA-binding domains"/>
    <property type="match status" value="1"/>
</dbReference>
<dbReference type="PANTHER" id="PTHR40661:SF3">
    <property type="entry name" value="FELS-1 PROPHAGE TRANSCRIPTIONAL REGULATOR"/>
    <property type="match status" value="1"/>
</dbReference>
<dbReference type="Pfam" id="PF01381">
    <property type="entry name" value="HTH_3"/>
    <property type="match status" value="1"/>
</dbReference>
<evidence type="ECO:0000313" key="6">
    <source>
        <dbReference type="Proteomes" id="UP000075636"/>
    </source>
</evidence>
<keyword evidence="2" id="KW-0238">DNA-binding</keyword>
<evidence type="ECO:0000256" key="1">
    <source>
        <dbReference type="ARBA" id="ARBA00023015"/>
    </source>
</evidence>
<evidence type="ECO:0000256" key="3">
    <source>
        <dbReference type="ARBA" id="ARBA00023163"/>
    </source>
</evidence>
<organism evidence="5 6">
    <name type="scientific">Gluconobacter albidus</name>
    <dbReference type="NCBI Taxonomy" id="318683"/>
    <lineage>
        <taxon>Bacteria</taxon>
        <taxon>Pseudomonadati</taxon>
        <taxon>Pseudomonadota</taxon>
        <taxon>Alphaproteobacteria</taxon>
        <taxon>Acetobacterales</taxon>
        <taxon>Acetobacteraceae</taxon>
        <taxon>Gluconobacter</taxon>
    </lineage>
</organism>
<evidence type="ECO:0000256" key="2">
    <source>
        <dbReference type="ARBA" id="ARBA00023125"/>
    </source>
</evidence>
<reference evidence="5 6" key="1">
    <citation type="submission" date="2015-06" db="EMBL/GenBank/DDBJ databases">
        <title>Improved classification and identification of acetic acid bacteria using matrix-assisted laser desorption/ionization time-of-flight mass spectrometry; Gluconobacter nephelii and Gluconobacter uchimurae are later heterotypic synonyms of Gluconobacter japonicus and Gluconobacter oxydans, respectively.</title>
        <authorList>
            <person name="Li L."/>
            <person name="Cleenwerck I."/>
            <person name="De Vuyst L."/>
            <person name="Vandamme P."/>
        </authorList>
    </citation>
    <scope>NUCLEOTIDE SEQUENCE [LARGE SCALE GENOMIC DNA]</scope>
    <source>
        <strain evidence="5 6">LMG 1768</strain>
    </source>
</reference>
<dbReference type="Proteomes" id="UP000075636">
    <property type="component" value="Unassembled WGS sequence"/>
</dbReference>
<evidence type="ECO:0000313" key="5">
    <source>
        <dbReference type="EMBL" id="KXV46523.1"/>
    </source>
</evidence>
<dbReference type="PROSITE" id="PS50943">
    <property type="entry name" value="HTH_CROC1"/>
    <property type="match status" value="1"/>
</dbReference>
<dbReference type="PATRIC" id="fig|318683.6.peg.2530"/>
<sequence length="213" mass="23010">MEDWATRLKRLRTATRLSQAKVARAMGIAPASVAQWEIGRSKPSLDRLSALANLYGVSLEDICGADLGSPTEALKAAKVQQSRRNRFPVSGFVSGADRVVMYSDGDIAQDGDVELPFGGYDGIILRVNGESMVPRYKPGEVVGIHLPGKEHFTTKMIGKDVVAKLLDGQIVLKTVMCGGDSSSFVLASVNPMVPPIFNPEIEWISPIEFHLVG</sequence>
<dbReference type="Pfam" id="PF00717">
    <property type="entry name" value="Peptidase_S24"/>
    <property type="match status" value="1"/>
</dbReference>
<keyword evidence="3" id="KW-0804">Transcription</keyword>
<dbReference type="Gene3D" id="2.10.109.10">
    <property type="entry name" value="Umud Fragment, subunit A"/>
    <property type="match status" value="1"/>
</dbReference>